<keyword evidence="12" id="KW-1185">Reference proteome</keyword>
<evidence type="ECO:0000259" key="9">
    <source>
        <dbReference type="PROSITE" id="PS51085"/>
    </source>
</evidence>
<dbReference type="InterPro" id="IPR001041">
    <property type="entry name" value="2Fe-2S_ferredoxin-type"/>
</dbReference>
<dbReference type="CDD" id="cd00207">
    <property type="entry name" value="fer2"/>
    <property type="match status" value="1"/>
</dbReference>
<dbReference type="GO" id="GO:0050660">
    <property type="term" value="F:flavin adenine dinucleotide binding"/>
    <property type="evidence" value="ECO:0007669"/>
    <property type="project" value="TreeGrafter"/>
</dbReference>
<dbReference type="InterPro" id="IPR039261">
    <property type="entry name" value="FNR_nucleotide-bd"/>
</dbReference>
<evidence type="ECO:0000256" key="6">
    <source>
        <dbReference type="ARBA" id="ARBA00023002"/>
    </source>
</evidence>
<keyword evidence="8" id="KW-0411">Iron-sulfur</keyword>
<evidence type="ECO:0000259" key="10">
    <source>
        <dbReference type="PROSITE" id="PS51384"/>
    </source>
</evidence>
<keyword evidence="3" id="KW-0001">2Fe-2S</keyword>
<evidence type="ECO:0000313" key="12">
    <source>
        <dbReference type="Proteomes" id="UP000248840"/>
    </source>
</evidence>
<dbReference type="Gene3D" id="3.10.20.30">
    <property type="match status" value="1"/>
</dbReference>
<keyword evidence="2" id="KW-0285">Flavoprotein</keyword>
<evidence type="ECO:0000256" key="1">
    <source>
        <dbReference type="ARBA" id="ARBA00001974"/>
    </source>
</evidence>
<comment type="cofactor">
    <cofactor evidence="1">
        <name>FAD</name>
        <dbReference type="ChEBI" id="CHEBI:57692"/>
    </cofactor>
</comment>
<dbReference type="PROSITE" id="PS51085">
    <property type="entry name" value="2FE2S_FER_2"/>
    <property type="match status" value="1"/>
</dbReference>
<dbReference type="InterPro" id="IPR050415">
    <property type="entry name" value="MRET"/>
</dbReference>
<comment type="caution">
    <text evidence="11">The sequence shown here is derived from an EMBL/GenBank/DDBJ whole genome shotgun (WGS) entry which is preliminary data.</text>
</comment>
<dbReference type="InterPro" id="IPR006058">
    <property type="entry name" value="2Fe2S_fd_BS"/>
</dbReference>
<dbReference type="PANTHER" id="PTHR47354:SF8">
    <property type="entry name" value="1,2-PHENYLACETYL-COA EPOXIDASE, SUBUNIT E"/>
    <property type="match status" value="1"/>
</dbReference>
<dbReference type="InterPro" id="IPR001709">
    <property type="entry name" value="Flavoprot_Pyr_Nucl_cyt_Rdtase"/>
</dbReference>
<protein>
    <submittedName>
        <fullName evidence="11">Ring-1,2-phenylacetyl-CoA epoxidase subunit PaaE</fullName>
    </submittedName>
</protein>
<dbReference type="Gene3D" id="3.40.50.80">
    <property type="entry name" value="Nucleotide-binding domain of ferredoxin-NADP reductase (FNR) module"/>
    <property type="match status" value="1"/>
</dbReference>
<dbReference type="PANTHER" id="PTHR47354">
    <property type="entry name" value="NADH OXIDOREDUCTASE HCR"/>
    <property type="match status" value="1"/>
</dbReference>
<evidence type="ECO:0000256" key="2">
    <source>
        <dbReference type="ARBA" id="ARBA00022630"/>
    </source>
</evidence>
<dbReference type="EMBL" id="QLSZ01000004">
    <property type="protein sequence ID" value="RAR72925.1"/>
    <property type="molecule type" value="Genomic_DNA"/>
</dbReference>
<keyword evidence="4" id="KW-0479">Metal-binding</keyword>
<gene>
    <name evidence="11" type="ORF">CLV55_104186</name>
</gene>
<feature type="domain" description="2Fe-2S ferredoxin-type" evidence="9">
    <location>
        <begin position="284"/>
        <end position="374"/>
    </location>
</feature>
<dbReference type="Pfam" id="PF00111">
    <property type="entry name" value="Fer2"/>
    <property type="match status" value="1"/>
</dbReference>
<evidence type="ECO:0000256" key="4">
    <source>
        <dbReference type="ARBA" id="ARBA00022723"/>
    </source>
</evidence>
<dbReference type="Pfam" id="PF00175">
    <property type="entry name" value="NAD_binding_1"/>
    <property type="match status" value="1"/>
</dbReference>
<evidence type="ECO:0000256" key="3">
    <source>
        <dbReference type="ARBA" id="ARBA00022714"/>
    </source>
</evidence>
<keyword evidence="7" id="KW-0408">Iron</keyword>
<dbReference type="GO" id="GO:0046872">
    <property type="term" value="F:metal ion binding"/>
    <property type="evidence" value="ECO:0007669"/>
    <property type="project" value="UniProtKB-KW"/>
</dbReference>
<dbReference type="PRINTS" id="PR00406">
    <property type="entry name" value="CYTB5RDTASE"/>
</dbReference>
<dbReference type="SUPFAM" id="SSF52343">
    <property type="entry name" value="Ferredoxin reductase-like, C-terminal NADP-linked domain"/>
    <property type="match status" value="1"/>
</dbReference>
<dbReference type="SUPFAM" id="SSF54292">
    <property type="entry name" value="2Fe-2S ferredoxin-like"/>
    <property type="match status" value="1"/>
</dbReference>
<accession>A0A328YJF9</accession>
<dbReference type="InterPro" id="IPR017927">
    <property type="entry name" value="FAD-bd_FR_type"/>
</dbReference>
<dbReference type="GO" id="GO:0051537">
    <property type="term" value="F:2 iron, 2 sulfur cluster binding"/>
    <property type="evidence" value="ECO:0007669"/>
    <property type="project" value="UniProtKB-KW"/>
</dbReference>
<dbReference type="InterPro" id="IPR001433">
    <property type="entry name" value="OxRdtase_FAD/NAD-bd"/>
</dbReference>
<dbReference type="SUPFAM" id="SSF63380">
    <property type="entry name" value="Riboflavin synthase domain-like"/>
    <property type="match status" value="1"/>
</dbReference>
<keyword evidence="6" id="KW-0560">Oxidoreductase</keyword>
<evidence type="ECO:0000256" key="8">
    <source>
        <dbReference type="ARBA" id="ARBA00023014"/>
    </source>
</evidence>
<sequence length="374" mass="41832">MRTYNSKTLTQNHYLYYLCQKQNTMSSFYKLSIKEVTRETPNAVSVSFNIPNELQAAYSFVAGQYINLKLTLDGKEIRRAYSICSAPNSGEVRIAIKAIKNGHFSKFANENLKAGDILEVGQPEGKFTFEPHADKQKNYAAFVAGSGITPVMAILQSVLENEPKSSFVLVYGNKTPEETIFHKQLHQLQSKYVGRLFVHYVYSQTKIENELFGRIDKANINFVLDNKHKEKEFDKFYLCGPEAMINLATTVLKEHHVADKNIKFELFTASATENTEAVTHDGHTTITILVDDEETTFEMSQKQTLLEAALKQGLDVPYSCQGGVCSSCMAKITHGSATMKKNAILTDNEIADGLILTCQAHPTSAHITIDFDDV</sequence>
<evidence type="ECO:0000256" key="7">
    <source>
        <dbReference type="ARBA" id="ARBA00023004"/>
    </source>
</evidence>
<keyword evidence="5" id="KW-0274">FAD</keyword>
<dbReference type="CDD" id="cd06214">
    <property type="entry name" value="PA_degradation_oxidoreductase_like"/>
    <property type="match status" value="1"/>
</dbReference>
<feature type="domain" description="FAD-binding FR-type" evidence="10">
    <location>
        <begin position="26"/>
        <end position="130"/>
    </location>
</feature>
<dbReference type="AlphaFoldDB" id="A0A328YJF9"/>
<dbReference type="InterPro" id="IPR036010">
    <property type="entry name" value="2Fe-2S_ferredoxin-like_sf"/>
</dbReference>
<evidence type="ECO:0000256" key="5">
    <source>
        <dbReference type="ARBA" id="ARBA00022827"/>
    </source>
</evidence>
<dbReference type="PROSITE" id="PS00197">
    <property type="entry name" value="2FE2S_FER_1"/>
    <property type="match status" value="1"/>
</dbReference>
<dbReference type="Pfam" id="PF00970">
    <property type="entry name" value="FAD_binding_6"/>
    <property type="match status" value="1"/>
</dbReference>
<dbReference type="InterPro" id="IPR017938">
    <property type="entry name" value="Riboflavin_synthase-like_b-brl"/>
</dbReference>
<dbReference type="PRINTS" id="PR00371">
    <property type="entry name" value="FPNCR"/>
</dbReference>
<dbReference type="PROSITE" id="PS51384">
    <property type="entry name" value="FAD_FR"/>
    <property type="match status" value="1"/>
</dbReference>
<dbReference type="Proteomes" id="UP000248840">
    <property type="component" value="Unassembled WGS sequence"/>
</dbReference>
<evidence type="ECO:0000313" key="11">
    <source>
        <dbReference type="EMBL" id="RAR72925.1"/>
    </source>
</evidence>
<dbReference type="InterPro" id="IPR008333">
    <property type="entry name" value="Cbr1-like_FAD-bd_dom"/>
</dbReference>
<dbReference type="GO" id="GO:0016491">
    <property type="term" value="F:oxidoreductase activity"/>
    <property type="evidence" value="ECO:0007669"/>
    <property type="project" value="UniProtKB-KW"/>
</dbReference>
<dbReference type="Gene3D" id="2.40.30.10">
    <property type="entry name" value="Translation factors"/>
    <property type="match status" value="1"/>
</dbReference>
<proteinExistence type="predicted"/>
<reference evidence="11 12" key="1">
    <citation type="submission" date="2018-06" db="EMBL/GenBank/DDBJ databases">
        <title>Genomic Encyclopedia of Archaeal and Bacterial Type Strains, Phase II (KMG-II): from individual species to whole genera.</title>
        <authorList>
            <person name="Goeker M."/>
        </authorList>
    </citation>
    <scope>NUCLEOTIDE SEQUENCE [LARGE SCALE GENOMIC DNA]</scope>
    <source>
        <strain evidence="11 12">DSM 25663</strain>
    </source>
</reference>
<name>A0A328YJF9_9FLAO</name>
<organism evidence="11 12">
    <name type="scientific">Flavobacterium aciduliphilum</name>
    <dbReference type="NCBI Taxonomy" id="1101402"/>
    <lineage>
        <taxon>Bacteria</taxon>
        <taxon>Pseudomonadati</taxon>
        <taxon>Bacteroidota</taxon>
        <taxon>Flavobacteriia</taxon>
        <taxon>Flavobacteriales</taxon>
        <taxon>Flavobacteriaceae</taxon>
        <taxon>Flavobacterium</taxon>
    </lineage>
</organism>
<dbReference type="InterPro" id="IPR012675">
    <property type="entry name" value="Beta-grasp_dom_sf"/>
</dbReference>